<reference evidence="1" key="1">
    <citation type="submission" date="2012-07" db="EMBL/GenBank/DDBJ databases">
        <authorList>
            <person name="Cummings C."/>
        </authorList>
    </citation>
    <scope>NUCLEOTIDE SEQUENCE</scope>
    <source>
        <strain evidence="1">1330</strain>
    </source>
</reference>
<dbReference type="SUPFAM" id="SSF55729">
    <property type="entry name" value="Acyl-CoA N-acyltransferases (Nat)"/>
    <property type="match status" value="1"/>
</dbReference>
<dbReference type="EMBL" id="CAKW01000104">
    <property type="protein sequence ID" value="CCJ73477.1"/>
    <property type="molecule type" value="Genomic_DNA"/>
</dbReference>
<dbReference type="AlphaFoldDB" id="K8AGV3"/>
<dbReference type="RefSeq" id="WP_007676359.1">
    <property type="nucleotide sequence ID" value="NZ_CAKW01000104.1"/>
</dbReference>
<evidence type="ECO:0000313" key="2">
    <source>
        <dbReference type="Proteomes" id="UP000009340"/>
    </source>
</evidence>
<dbReference type="eggNOG" id="COG0456">
    <property type="taxonomic scope" value="Bacteria"/>
</dbReference>
<gene>
    <name evidence="1" type="ORF">BN137_2854</name>
</gene>
<comment type="caution">
    <text evidence="1">The sequence shown here is derived from an EMBL/GenBank/DDBJ whole genome shotgun (WGS) entry which is preliminary data.</text>
</comment>
<evidence type="ECO:0000313" key="1">
    <source>
        <dbReference type="EMBL" id="CCJ73477.1"/>
    </source>
</evidence>
<dbReference type="Gene3D" id="3.40.630.30">
    <property type="match status" value="1"/>
</dbReference>
<protein>
    <submittedName>
        <fullName evidence="1">Uncharacterized protein</fullName>
    </submittedName>
</protein>
<dbReference type="InterPro" id="IPR016181">
    <property type="entry name" value="Acyl_CoA_acyltransferase"/>
</dbReference>
<dbReference type="STRING" id="1073999.AFK62_08435"/>
<dbReference type="Proteomes" id="UP000009340">
    <property type="component" value="Unassembled WGS sequence"/>
</dbReference>
<accession>K8AGV3</accession>
<proteinExistence type="predicted"/>
<name>K8AGV3_9ENTR</name>
<organism evidence="1 2">
    <name type="scientific">Cronobacter condimenti 1330</name>
    <dbReference type="NCBI Taxonomy" id="1073999"/>
    <lineage>
        <taxon>Bacteria</taxon>
        <taxon>Pseudomonadati</taxon>
        <taxon>Pseudomonadota</taxon>
        <taxon>Gammaproteobacteria</taxon>
        <taxon>Enterobacterales</taxon>
        <taxon>Enterobacteriaceae</taxon>
        <taxon>Cronobacter</taxon>
    </lineage>
</organism>
<sequence>MENNAGVITFRAACEADLHILIDLLYDDTLGATRETKDDAAYERYLAAFRRIQASQDNTILLAQRDEEIVGMLQLTIIPGLSHQARSERKLRMSE</sequence>